<sequence>PSSNKSSESDDDKDVITSTSKRIVSPTEIIQQQKLATENEHTFDKPSDTDSEPETDVYSFTEDQKRAMMELMAQKQE</sequence>
<proteinExistence type="predicted"/>
<accession>A0A0B6YHA9</accession>
<feature type="compositionally biased region" description="Polar residues" evidence="1">
    <location>
        <begin position="16"/>
        <end position="36"/>
    </location>
</feature>
<gene>
    <name evidence="2" type="primary">ORF25515</name>
</gene>
<protein>
    <submittedName>
        <fullName evidence="2">Uncharacterized protein</fullName>
    </submittedName>
</protein>
<dbReference type="AlphaFoldDB" id="A0A0B6YHA9"/>
<feature type="non-terminal residue" evidence="2">
    <location>
        <position position="77"/>
    </location>
</feature>
<dbReference type="EMBL" id="HACG01008702">
    <property type="protein sequence ID" value="CEK55567.1"/>
    <property type="molecule type" value="Transcribed_RNA"/>
</dbReference>
<name>A0A0B6YHA9_9EUPU</name>
<feature type="non-terminal residue" evidence="2">
    <location>
        <position position="1"/>
    </location>
</feature>
<evidence type="ECO:0000256" key="1">
    <source>
        <dbReference type="SAM" id="MobiDB-lite"/>
    </source>
</evidence>
<organism evidence="2">
    <name type="scientific">Arion vulgaris</name>
    <dbReference type="NCBI Taxonomy" id="1028688"/>
    <lineage>
        <taxon>Eukaryota</taxon>
        <taxon>Metazoa</taxon>
        <taxon>Spiralia</taxon>
        <taxon>Lophotrochozoa</taxon>
        <taxon>Mollusca</taxon>
        <taxon>Gastropoda</taxon>
        <taxon>Heterobranchia</taxon>
        <taxon>Euthyneura</taxon>
        <taxon>Panpulmonata</taxon>
        <taxon>Eupulmonata</taxon>
        <taxon>Stylommatophora</taxon>
        <taxon>Helicina</taxon>
        <taxon>Arionoidea</taxon>
        <taxon>Arionidae</taxon>
        <taxon>Arion</taxon>
    </lineage>
</organism>
<feature type="compositionally biased region" description="Basic and acidic residues" evidence="1">
    <location>
        <begin position="37"/>
        <end position="48"/>
    </location>
</feature>
<reference evidence="2" key="1">
    <citation type="submission" date="2014-12" db="EMBL/GenBank/DDBJ databases">
        <title>Insight into the proteome of Arion vulgaris.</title>
        <authorList>
            <person name="Aradska J."/>
            <person name="Bulat T."/>
            <person name="Smidak R."/>
            <person name="Sarate P."/>
            <person name="Gangsoo J."/>
            <person name="Sialana F."/>
            <person name="Bilban M."/>
            <person name="Lubec G."/>
        </authorList>
    </citation>
    <scope>NUCLEOTIDE SEQUENCE</scope>
    <source>
        <tissue evidence="2">Skin</tissue>
    </source>
</reference>
<feature type="region of interest" description="Disordered" evidence="1">
    <location>
        <begin position="1"/>
        <end position="57"/>
    </location>
</feature>
<evidence type="ECO:0000313" key="2">
    <source>
        <dbReference type="EMBL" id="CEK55567.1"/>
    </source>
</evidence>